<comment type="caution">
    <text evidence="2">The sequence shown here is derived from an EMBL/GenBank/DDBJ whole genome shotgun (WGS) entry which is preliminary data.</text>
</comment>
<dbReference type="Proteomes" id="UP001160625">
    <property type="component" value="Unassembled WGS sequence"/>
</dbReference>
<keyword evidence="1" id="KW-0732">Signal</keyword>
<organism evidence="2 3">
    <name type="scientific">Sphingomonas oryzagri</name>
    <dbReference type="NCBI Taxonomy" id="3042314"/>
    <lineage>
        <taxon>Bacteria</taxon>
        <taxon>Pseudomonadati</taxon>
        <taxon>Pseudomonadota</taxon>
        <taxon>Alphaproteobacteria</taxon>
        <taxon>Sphingomonadales</taxon>
        <taxon>Sphingomonadaceae</taxon>
        <taxon>Sphingomonas</taxon>
    </lineage>
</organism>
<accession>A0ABT6MY69</accession>
<evidence type="ECO:0000256" key="1">
    <source>
        <dbReference type="SAM" id="SignalP"/>
    </source>
</evidence>
<protein>
    <submittedName>
        <fullName evidence="2">Uncharacterized protein</fullName>
    </submittedName>
</protein>
<proteinExistence type="predicted"/>
<keyword evidence="3" id="KW-1185">Reference proteome</keyword>
<reference evidence="2" key="1">
    <citation type="submission" date="2023-04" db="EMBL/GenBank/DDBJ databases">
        <title>Sphingomonas sp. MAHUQ-71 isolated from rice field.</title>
        <authorList>
            <person name="Huq M.A."/>
        </authorList>
    </citation>
    <scope>NUCLEOTIDE SEQUENCE</scope>
    <source>
        <strain evidence="2">MAHUQ-71</strain>
    </source>
</reference>
<dbReference type="RefSeq" id="WP_281043063.1">
    <property type="nucleotide sequence ID" value="NZ_JARYGZ010000001.1"/>
</dbReference>
<name>A0ABT6MY69_9SPHN</name>
<gene>
    <name evidence="2" type="ORF">QGN17_03160</name>
</gene>
<evidence type="ECO:0000313" key="2">
    <source>
        <dbReference type="EMBL" id="MDH7637721.1"/>
    </source>
</evidence>
<evidence type="ECO:0000313" key="3">
    <source>
        <dbReference type="Proteomes" id="UP001160625"/>
    </source>
</evidence>
<dbReference type="EMBL" id="JARYGZ010000001">
    <property type="protein sequence ID" value="MDH7637721.1"/>
    <property type="molecule type" value="Genomic_DNA"/>
</dbReference>
<sequence>MKTTIALGAVALLALPGIAAKPAASPNAVAPPAAAEAPWPEAYLEIFKLAPGKQEAFIRDIARADEVSAAGGQPPIKIFLHEDGVDWDVMLYKPETDSKPTPEQQAAMDAKRKALNMPSGPAYFVHIREMIASHTDTKAYGPISAAQWIAKLDAWRAAHPDADDTKVP</sequence>
<feature type="signal peptide" evidence="1">
    <location>
        <begin position="1"/>
        <end position="19"/>
    </location>
</feature>
<feature type="chain" id="PRO_5045722548" evidence="1">
    <location>
        <begin position="20"/>
        <end position="168"/>
    </location>
</feature>